<dbReference type="AlphaFoldDB" id="A0A0J7K842"/>
<keyword evidence="3" id="KW-1185">Reference proteome</keyword>
<evidence type="ECO:0000313" key="2">
    <source>
        <dbReference type="EMBL" id="KMQ86381.1"/>
    </source>
</evidence>
<evidence type="ECO:0000259" key="1">
    <source>
        <dbReference type="Pfam" id="PF22936"/>
    </source>
</evidence>
<organism evidence="2 3">
    <name type="scientific">Lasius niger</name>
    <name type="common">Black garden ant</name>
    <dbReference type="NCBI Taxonomy" id="67767"/>
    <lineage>
        <taxon>Eukaryota</taxon>
        <taxon>Metazoa</taxon>
        <taxon>Ecdysozoa</taxon>
        <taxon>Arthropoda</taxon>
        <taxon>Hexapoda</taxon>
        <taxon>Insecta</taxon>
        <taxon>Pterygota</taxon>
        <taxon>Neoptera</taxon>
        <taxon>Endopterygota</taxon>
        <taxon>Hymenoptera</taxon>
        <taxon>Apocrita</taxon>
        <taxon>Aculeata</taxon>
        <taxon>Formicoidea</taxon>
        <taxon>Formicidae</taxon>
        <taxon>Formicinae</taxon>
        <taxon>Lasius</taxon>
        <taxon>Lasius</taxon>
    </lineage>
</organism>
<protein>
    <submittedName>
        <fullName evidence="2">Copia protein</fullName>
    </submittedName>
</protein>
<accession>A0A0J7K842</accession>
<dbReference type="InterPro" id="IPR054722">
    <property type="entry name" value="PolX-like_BBD"/>
</dbReference>
<dbReference type="PaxDb" id="67767-A0A0J7K842"/>
<dbReference type="Proteomes" id="UP000036403">
    <property type="component" value="Unassembled WGS sequence"/>
</dbReference>
<feature type="domain" description="Retrovirus-related Pol polyprotein from transposon TNT 1-94-like beta-barrel" evidence="1">
    <location>
        <begin position="2"/>
        <end position="57"/>
    </location>
</feature>
<comment type="caution">
    <text evidence="2">The sequence shown here is derived from an EMBL/GenBank/DDBJ whole genome shotgun (WGS) entry which is preliminary data.</text>
</comment>
<evidence type="ECO:0000313" key="3">
    <source>
        <dbReference type="Proteomes" id="UP000036403"/>
    </source>
</evidence>
<dbReference type="OrthoDB" id="8063677at2759"/>
<reference evidence="2 3" key="1">
    <citation type="submission" date="2015-04" db="EMBL/GenBank/DDBJ databases">
        <title>Lasius niger genome sequencing.</title>
        <authorList>
            <person name="Konorov E.A."/>
            <person name="Nikitin M.A."/>
            <person name="Kirill M.V."/>
            <person name="Chang P."/>
        </authorList>
    </citation>
    <scope>NUCLEOTIDE SEQUENCE [LARGE SCALE GENOMIC DNA]</scope>
    <source>
        <tissue evidence="2">Whole</tissue>
    </source>
</reference>
<dbReference type="Pfam" id="PF22936">
    <property type="entry name" value="Pol_BBD"/>
    <property type="match status" value="1"/>
</dbReference>
<gene>
    <name evidence="2" type="ORF">RF55_14641</name>
</gene>
<name>A0A0J7K842_LASNI</name>
<proteinExistence type="predicted"/>
<dbReference type="EMBL" id="LBMM01012149">
    <property type="protein sequence ID" value="KMQ86381.1"/>
    <property type="molecule type" value="Genomic_DNA"/>
</dbReference>
<dbReference type="STRING" id="67767.A0A0J7K842"/>
<sequence length="109" mass="12270">MKKMSLGDEGVCDVESCGIVIIERYVNDEWIEGKLENVLFVPLLTKNLLSVGACTNKIFAALFKKNSVELYLNKKLIASGILQKNNLFRMLFRVVKVKANLHAASRLKL</sequence>